<sequence>MKIIARAIITRPADNFFIRNKGKAALNNFILSHAKQSESSMQQLHQECKQVSMK</sequence>
<evidence type="ECO:0000313" key="1">
    <source>
        <dbReference type="EMBL" id="MBW91488.1"/>
    </source>
</evidence>
<organism evidence="1">
    <name type="scientific">Rhizophora mucronata</name>
    <name type="common">Asiatic mangrove</name>
    <dbReference type="NCBI Taxonomy" id="61149"/>
    <lineage>
        <taxon>Eukaryota</taxon>
        <taxon>Viridiplantae</taxon>
        <taxon>Streptophyta</taxon>
        <taxon>Embryophyta</taxon>
        <taxon>Tracheophyta</taxon>
        <taxon>Spermatophyta</taxon>
        <taxon>Magnoliopsida</taxon>
        <taxon>eudicotyledons</taxon>
        <taxon>Gunneridae</taxon>
        <taxon>Pentapetalae</taxon>
        <taxon>rosids</taxon>
        <taxon>fabids</taxon>
        <taxon>Malpighiales</taxon>
        <taxon>Rhizophoraceae</taxon>
        <taxon>Rhizophora</taxon>
    </lineage>
</organism>
<protein>
    <submittedName>
        <fullName evidence="1">Uncharacterized protein</fullName>
    </submittedName>
</protein>
<accession>A0A2P2JDF2</accession>
<reference evidence="1" key="1">
    <citation type="submission" date="2018-02" db="EMBL/GenBank/DDBJ databases">
        <title>Rhizophora mucronata_Transcriptome.</title>
        <authorList>
            <person name="Meera S.P."/>
            <person name="Sreeshan A."/>
            <person name="Augustine A."/>
        </authorList>
    </citation>
    <scope>NUCLEOTIDE SEQUENCE</scope>
    <source>
        <tissue evidence="1">Leaf</tissue>
    </source>
</reference>
<name>A0A2P2JDF2_RHIMU</name>
<dbReference type="EMBL" id="GGEC01011005">
    <property type="protein sequence ID" value="MBW91488.1"/>
    <property type="molecule type" value="Transcribed_RNA"/>
</dbReference>
<proteinExistence type="predicted"/>
<dbReference type="AlphaFoldDB" id="A0A2P2JDF2"/>